<keyword evidence="1" id="KW-0812">Transmembrane</keyword>
<comment type="caution">
    <text evidence="2">The sequence shown here is derived from an EMBL/GenBank/DDBJ whole genome shotgun (WGS) entry which is preliminary data.</text>
</comment>
<proteinExistence type="predicted"/>
<evidence type="ECO:0000313" key="2">
    <source>
        <dbReference type="EMBL" id="MFC6958096.1"/>
    </source>
</evidence>
<keyword evidence="1" id="KW-1133">Transmembrane helix</keyword>
<dbReference type="EMBL" id="JBHSYS010000003">
    <property type="protein sequence ID" value="MFC6958096.1"/>
    <property type="molecule type" value="Genomic_DNA"/>
</dbReference>
<protein>
    <recommendedName>
        <fullName evidence="4">Secreted protein</fullName>
    </recommendedName>
</protein>
<gene>
    <name evidence="2" type="ORF">ACFQS3_12890</name>
</gene>
<keyword evidence="3" id="KW-1185">Reference proteome</keyword>
<name>A0ABW2DAW7_9ACTN</name>
<dbReference type="Proteomes" id="UP001596470">
    <property type="component" value="Unassembled WGS sequence"/>
</dbReference>
<organism evidence="2 3">
    <name type="scientific">Glycomyces mayteni</name>
    <dbReference type="NCBI Taxonomy" id="543887"/>
    <lineage>
        <taxon>Bacteria</taxon>
        <taxon>Bacillati</taxon>
        <taxon>Actinomycetota</taxon>
        <taxon>Actinomycetes</taxon>
        <taxon>Glycomycetales</taxon>
        <taxon>Glycomycetaceae</taxon>
        <taxon>Glycomyces</taxon>
    </lineage>
</organism>
<evidence type="ECO:0008006" key="4">
    <source>
        <dbReference type="Google" id="ProtNLM"/>
    </source>
</evidence>
<evidence type="ECO:0000256" key="1">
    <source>
        <dbReference type="SAM" id="Phobius"/>
    </source>
</evidence>
<dbReference type="RefSeq" id="WP_382346258.1">
    <property type="nucleotide sequence ID" value="NZ_JBHMBP010000001.1"/>
</dbReference>
<feature type="transmembrane region" description="Helical" evidence="1">
    <location>
        <begin position="6"/>
        <end position="27"/>
    </location>
</feature>
<reference evidence="3" key="1">
    <citation type="journal article" date="2019" name="Int. J. Syst. Evol. Microbiol.">
        <title>The Global Catalogue of Microorganisms (GCM) 10K type strain sequencing project: providing services to taxonomists for standard genome sequencing and annotation.</title>
        <authorList>
            <consortium name="The Broad Institute Genomics Platform"/>
            <consortium name="The Broad Institute Genome Sequencing Center for Infectious Disease"/>
            <person name="Wu L."/>
            <person name="Ma J."/>
        </authorList>
    </citation>
    <scope>NUCLEOTIDE SEQUENCE [LARGE SCALE GENOMIC DNA]</scope>
    <source>
        <strain evidence="3">KACC 12634</strain>
    </source>
</reference>
<evidence type="ECO:0000313" key="3">
    <source>
        <dbReference type="Proteomes" id="UP001596470"/>
    </source>
</evidence>
<sequence length="201" mass="20773">MGSSGLNWGAVGAIASVVGVVIAYVALQDQREHGDPDDPYATVGEDLGDPVADDTWDDPEWTAVDSYRVGLAATYADGRCWTDQLDLDDGGSATQAEVNGPFDDWMDLTWYSCADPYGTVYGRVGQSATVDSGGTADPAACLAAIGADTYLDLRFDPDNPTAAEGCAYTGGGYAATVTVAATGTDGTFATGSLDVTLWQQA</sequence>
<keyword evidence="1" id="KW-0472">Membrane</keyword>
<accession>A0ABW2DAW7</accession>